<evidence type="ECO:0000259" key="2">
    <source>
        <dbReference type="Pfam" id="PF01757"/>
    </source>
</evidence>
<feature type="transmembrane region" description="Helical" evidence="1">
    <location>
        <begin position="112"/>
        <end position="138"/>
    </location>
</feature>
<feature type="transmembrane region" description="Helical" evidence="1">
    <location>
        <begin position="304"/>
        <end position="323"/>
    </location>
</feature>
<dbReference type="Pfam" id="PF01757">
    <property type="entry name" value="Acyl_transf_3"/>
    <property type="match status" value="1"/>
</dbReference>
<dbReference type="EMBL" id="QOVK01000001">
    <property type="protein sequence ID" value="RXG26135.1"/>
    <property type="molecule type" value="Genomic_DNA"/>
</dbReference>
<feature type="transmembrane region" description="Helical" evidence="1">
    <location>
        <begin position="233"/>
        <end position="251"/>
    </location>
</feature>
<dbReference type="InterPro" id="IPR050879">
    <property type="entry name" value="Acyltransferase_3"/>
</dbReference>
<feature type="transmembrane region" description="Helical" evidence="1">
    <location>
        <begin position="263"/>
        <end position="284"/>
    </location>
</feature>
<dbReference type="GO" id="GO:0016747">
    <property type="term" value="F:acyltransferase activity, transferring groups other than amino-acyl groups"/>
    <property type="evidence" value="ECO:0007669"/>
    <property type="project" value="InterPro"/>
</dbReference>
<accession>A0A4Q0PGV4</accession>
<proteinExistence type="predicted"/>
<keyword evidence="1" id="KW-0812">Transmembrane</keyword>
<sequence length="336" mass="39796">MLKSLASLRFVFAFLVFLHHIKILEDAIGHAFFYALSGFILSYVYAERISANKISLGQFLKLRLSRLYPLYFLTLLVAIPLTLEVFAKNTIEWWTSFLAAVLMLQSFIPDAFYYFSLNSVAWSISDLFFFYLLFPFLLRYALKLSKRSLLLFYSVSGLIILALMVVIPESLQHWFFYINPFLRVFDFGLGILLYKLLRKDSFQVYKSAFTYYELATIALLIFFYSAAEFFPKVVRYSVYYWLPITLFIGVFAQQKGAVSRLLYNRVALFLGELSFGFYLWHQLILRYARRFINHFDIALSDWQFNSLSFILILLVCVVSYQYFERPLKRKIRQLWL</sequence>
<dbReference type="RefSeq" id="WP_164918201.1">
    <property type="nucleotide sequence ID" value="NZ_JBHUOO010000018.1"/>
</dbReference>
<dbReference type="AlphaFoldDB" id="A0A4Q0PGV4"/>
<reference evidence="3 4" key="1">
    <citation type="submission" date="2018-07" db="EMBL/GenBank/DDBJ databases">
        <title>Leeuwenhoekiella genomics.</title>
        <authorList>
            <person name="Tahon G."/>
            <person name="Willems A."/>
        </authorList>
    </citation>
    <scope>NUCLEOTIDE SEQUENCE [LARGE SCALE GENOMIC DNA]</scope>
    <source>
        <strain evidence="3 4">LMG 29608</strain>
    </source>
</reference>
<dbReference type="GO" id="GO:0016020">
    <property type="term" value="C:membrane"/>
    <property type="evidence" value="ECO:0007669"/>
    <property type="project" value="TreeGrafter"/>
</dbReference>
<feature type="transmembrane region" description="Helical" evidence="1">
    <location>
        <begin position="28"/>
        <end position="46"/>
    </location>
</feature>
<organism evidence="3 4">
    <name type="scientific">Leeuwenhoekiella polynyae</name>
    <dbReference type="NCBI Taxonomy" id="1550906"/>
    <lineage>
        <taxon>Bacteria</taxon>
        <taxon>Pseudomonadati</taxon>
        <taxon>Bacteroidota</taxon>
        <taxon>Flavobacteriia</taxon>
        <taxon>Flavobacteriales</taxon>
        <taxon>Flavobacteriaceae</taxon>
        <taxon>Leeuwenhoekiella</taxon>
    </lineage>
</organism>
<keyword evidence="4" id="KW-1185">Reference proteome</keyword>
<dbReference type="GO" id="GO:0009103">
    <property type="term" value="P:lipopolysaccharide biosynthetic process"/>
    <property type="evidence" value="ECO:0007669"/>
    <property type="project" value="TreeGrafter"/>
</dbReference>
<feature type="transmembrane region" description="Helical" evidence="1">
    <location>
        <begin position="150"/>
        <end position="168"/>
    </location>
</feature>
<dbReference type="PANTHER" id="PTHR23028:SF53">
    <property type="entry name" value="ACYL_TRANSF_3 DOMAIN-CONTAINING PROTEIN"/>
    <property type="match status" value="1"/>
</dbReference>
<dbReference type="Proteomes" id="UP000289859">
    <property type="component" value="Unassembled WGS sequence"/>
</dbReference>
<feature type="transmembrane region" description="Helical" evidence="1">
    <location>
        <begin position="67"/>
        <end position="87"/>
    </location>
</feature>
<evidence type="ECO:0000256" key="1">
    <source>
        <dbReference type="SAM" id="Phobius"/>
    </source>
</evidence>
<feature type="domain" description="Acyltransferase 3" evidence="2">
    <location>
        <begin position="7"/>
        <end position="319"/>
    </location>
</feature>
<feature type="transmembrane region" description="Helical" evidence="1">
    <location>
        <begin position="209"/>
        <end position="227"/>
    </location>
</feature>
<keyword evidence="1" id="KW-1133">Transmembrane helix</keyword>
<name>A0A4Q0PGV4_9FLAO</name>
<dbReference type="InterPro" id="IPR002656">
    <property type="entry name" value="Acyl_transf_3_dom"/>
</dbReference>
<evidence type="ECO:0000313" key="3">
    <source>
        <dbReference type="EMBL" id="RXG26135.1"/>
    </source>
</evidence>
<evidence type="ECO:0000313" key="4">
    <source>
        <dbReference type="Proteomes" id="UP000289859"/>
    </source>
</evidence>
<comment type="caution">
    <text evidence="3">The sequence shown here is derived from an EMBL/GenBank/DDBJ whole genome shotgun (WGS) entry which is preliminary data.</text>
</comment>
<protein>
    <submittedName>
        <fullName evidence="3">Peptidoglycan/LPS O-acetylase OafA/YrhL</fullName>
    </submittedName>
</protein>
<gene>
    <name evidence="3" type="ORF">DSM02_127</name>
</gene>
<feature type="transmembrane region" description="Helical" evidence="1">
    <location>
        <begin position="174"/>
        <end position="197"/>
    </location>
</feature>
<dbReference type="PANTHER" id="PTHR23028">
    <property type="entry name" value="ACETYLTRANSFERASE"/>
    <property type="match status" value="1"/>
</dbReference>
<keyword evidence="1" id="KW-0472">Membrane</keyword>